<dbReference type="AlphaFoldDB" id="A0A251TQR7"/>
<dbReference type="Gene3D" id="3.30.420.10">
    <property type="entry name" value="Ribonuclease H-like superfamily/Ribonuclease H"/>
    <property type="match status" value="1"/>
</dbReference>
<dbReference type="FunCoup" id="A0A251TQR7">
    <property type="interactions" value="255"/>
</dbReference>
<name>A0A251TQR7_HELAN</name>
<dbReference type="Gramene" id="mRNA:HanXRQr2_Chr09g0362591">
    <property type="protein sequence ID" value="CDS:HanXRQr2_Chr09g0362591.1"/>
    <property type="gene ID" value="HanXRQr2_Chr09g0362591"/>
</dbReference>
<dbReference type="GO" id="GO:0005737">
    <property type="term" value="C:cytoplasm"/>
    <property type="evidence" value="ECO:0000318"/>
    <property type="project" value="GO_Central"/>
</dbReference>
<dbReference type="InterPro" id="IPR002562">
    <property type="entry name" value="3'-5'_exonuclease_dom"/>
</dbReference>
<keyword evidence="4" id="KW-0547">Nucleotide-binding</keyword>
<dbReference type="InterPro" id="IPR012337">
    <property type="entry name" value="RNaseH-like_sf"/>
</dbReference>
<dbReference type="InParanoid" id="A0A251TQR7"/>
<evidence type="ECO:0000256" key="1">
    <source>
        <dbReference type="ARBA" id="ARBA00022722"/>
    </source>
</evidence>
<proteinExistence type="predicted"/>
<dbReference type="GO" id="GO:0003676">
    <property type="term" value="F:nucleic acid binding"/>
    <property type="evidence" value="ECO:0007669"/>
    <property type="project" value="InterPro"/>
</dbReference>
<dbReference type="STRING" id="4232.A0A251TQR7"/>
<dbReference type="GO" id="GO:0006139">
    <property type="term" value="P:nucleobase-containing compound metabolic process"/>
    <property type="evidence" value="ECO:0007669"/>
    <property type="project" value="InterPro"/>
</dbReference>
<reference evidence="4 6" key="1">
    <citation type="journal article" date="2017" name="Nature">
        <title>The sunflower genome provides insights into oil metabolism, flowering and Asterid evolution.</title>
        <authorList>
            <person name="Badouin H."/>
            <person name="Gouzy J."/>
            <person name="Grassa C.J."/>
            <person name="Murat F."/>
            <person name="Staton S.E."/>
            <person name="Cottret L."/>
            <person name="Lelandais-Briere C."/>
            <person name="Owens G.L."/>
            <person name="Carrere S."/>
            <person name="Mayjonade B."/>
            <person name="Legrand L."/>
            <person name="Gill N."/>
            <person name="Kane N.C."/>
            <person name="Bowers J.E."/>
            <person name="Hubner S."/>
            <person name="Bellec A."/>
            <person name="Berard A."/>
            <person name="Berges H."/>
            <person name="Blanchet N."/>
            <person name="Boniface M.C."/>
            <person name="Brunel D."/>
            <person name="Catrice O."/>
            <person name="Chaidir N."/>
            <person name="Claudel C."/>
            <person name="Donnadieu C."/>
            <person name="Faraut T."/>
            <person name="Fievet G."/>
            <person name="Helmstetter N."/>
            <person name="King M."/>
            <person name="Knapp S.J."/>
            <person name="Lai Z."/>
            <person name="Le Paslier M.C."/>
            <person name="Lippi Y."/>
            <person name="Lorenzon L."/>
            <person name="Mandel J.R."/>
            <person name="Marage G."/>
            <person name="Marchand G."/>
            <person name="Marquand E."/>
            <person name="Bret-Mestries E."/>
            <person name="Morien E."/>
            <person name="Nambeesan S."/>
            <person name="Nguyen T."/>
            <person name="Pegot-Espagnet P."/>
            <person name="Pouilly N."/>
            <person name="Raftis F."/>
            <person name="Sallet E."/>
            <person name="Schiex T."/>
            <person name="Thomas J."/>
            <person name="Vandecasteele C."/>
            <person name="Vares D."/>
            <person name="Vear F."/>
            <person name="Vautrin S."/>
            <person name="Crespi M."/>
            <person name="Mangin B."/>
            <person name="Burke J.M."/>
            <person name="Salse J."/>
            <person name="Munos S."/>
            <person name="Vincourt P."/>
            <person name="Rieseberg L.H."/>
            <person name="Langlade N.B."/>
        </authorList>
    </citation>
    <scope>NUCLEOTIDE SEQUENCE [LARGE SCALE GENOMIC DNA]</scope>
    <source>
        <strain evidence="6">cv. SF193</strain>
        <tissue evidence="4">Leaves</tissue>
    </source>
</reference>
<dbReference type="GO" id="GO:0005634">
    <property type="term" value="C:nucleus"/>
    <property type="evidence" value="ECO:0000318"/>
    <property type="project" value="GO_Central"/>
</dbReference>
<keyword evidence="4" id="KW-0067">ATP-binding</keyword>
<organism evidence="5 6">
    <name type="scientific">Helianthus annuus</name>
    <name type="common">Common sunflower</name>
    <dbReference type="NCBI Taxonomy" id="4232"/>
    <lineage>
        <taxon>Eukaryota</taxon>
        <taxon>Viridiplantae</taxon>
        <taxon>Streptophyta</taxon>
        <taxon>Embryophyta</taxon>
        <taxon>Tracheophyta</taxon>
        <taxon>Spermatophyta</taxon>
        <taxon>Magnoliopsida</taxon>
        <taxon>eudicotyledons</taxon>
        <taxon>Gunneridae</taxon>
        <taxon>Pentapetalae</taxon>
        <taxon>asterids</taxon>
        <taxon>campanulids</taxon>
        <taxon>Asterales</taxon>
        <taxon>Asteraceae</taxon>
        <taxon>Asteroideae</taxon>
        <taxon>Heliantheae alliance</taxon>
        <taxon>Heliantheae</taxon>
        <taxon>Helianthus</taxon>
    </lineage>
</organism>
<dbReference type="EC" id="3.6.4.12" evidence="4"/>
<dbReference type="CDD" id="cd06141">
    <property type="entry name" value="WRN_exo"/>
    <property type="match status" value="1"/>
</dbReference>
<keyword evidence="6" id="KW-1185">Reference proteome</keyword>
<dbReference type="Pfam" id="PF01612">
    <property type="entry name" value="DNA_pol_A_exo1"/>
    <property type="match status" value="1"/>
</dbReference>
<evidence type="ECO:0000259" key="3">
    <source>
        <dbReference type="Pfam" id="PF01612"/>
    </source>
</evidence>
<dbReference type="InterPro" id="IPR036397">
    <property type="entry name" value="RNaseH_sf"/>
</dbReference>
<sequence length="154" mass="17343">MHCHFSYCQTRNLENPIATLQLCVGRHCLIFQILLATLIPESLVNFLGNPSYIFVGVGIENDVEKLRKDYGVEVAKTVDLRTLATDVYGVREFKKAGLLQLARIVLGKEINKPKSVTMSRWDDQCLTLLQVQYASVDAFLSFQIGMILINGNHN</sequence>
<evidence type="ECO:0000256" key="2">
    <source>
        <dbReference type="ARBA" id="ARBA00022801"/>
    </source>
</evidence>
<dbReference type="GO" id="GO:0008408">
    <property type="term" value="F:3'-5' exonuclease activity"/>
    <property type="evidence" value="ECO:0000318"/>
    <property type="project" value="GO_Central"/>
</dbReference>
<keyword evidence="1" id="KW-0540">Nuclease</keyword>
<feature type="domain" description="3'-5' exonuclease" evidence="3">
    <location>
        <begin position="13"/>
        <end position="144"/>
    </location>
</feature>
<dbReference type="EMBL" id="CM007898">
    <property type="protein sequence ID" value="OTG13475.1"/>
    <property type="molecule type" value="Genomic_DNA"/>
</dbReference>
<dbReference type="PANTHER" id="PTHR13620:SF105">
    <property type="entry name" value="OS01G0737700 PROTEIN"/>
    <property type="match status" value="1"/>
</dbReference>
<accession>A0A251TQR7</accession>
<dbReference type="PANTHER" id="PTHR13620">
    <property type="entry name" value="3-5 EXONUCLEASE"/>
    <property type="match status" value="1"/>
</dbReference>
<dbReference type="GO" id="GO:0003678">
    <property type="term" value="F:DNA helicase activity"/>
    <property type="evidence" value="ECO:0007669"/>
    <property type="project" value="UniProtKB-EC"/>
</dbReference>
<dbReference type="Proteomes" id="UP000215914">
    <property type="component" value="Chromosome 9"/>
</dbReference>
<reference evidence="5" key="2">
    <citation type="submission" date="2017-02" db="EMBL/GenBank/DDBJ databases">
        <title>Sunflower complete genome.</title>
        <authorList>
            <person name="Langlade N."/>
            <person name="Munos S."/>
        </authorList>
    </citation>
    <scope>NUCLEOTIDE SEQUENCE [LARGE SCALE GENOMIC DNA]</scope>
    <source>
        <tissue evidence="5">Leaves</tissue>
    </source>
</reference>
<evidence type="ECO:0000313" key="6">
    <source>
        <dbReference type="Proteomes" id="UP000215914"/>
    </source>
</evidence>
<protein>
    <submittedName>
        <fullName evidence="4">DNA helicase</fullName>
        <ecNumber evidence="4">3.6.4.12</ecNumber>
    </submittedName>
    <submittedName>
        <fullName evidence="5">Putative ribonuclease H-like domain-containing protein</fullName>
    </submittedName>
</protein>
<evidence type="ECO:0000313" key="5">
    <source>
        <dbReference type="EMBL" id="OTG13475.1"/>
    </source>
</evidence>
<keyword evidence="2 4" id="KW-0378">Hydrolase</keyword>
<dbReference type="InterPro" id="IPR051132">
    <property type="entry name" value="3-5_Exonuclease_domain"/>
</dbReference>
<dbReference type="OMA" id="HADYIPE"/>
<gene>
    <name evidence="5" type="ORF">HannXRQ_Chr09g0238531</name>
    <name evidence="4" type="ORF">HanXRQr2_Chr09g0362591</name>
</gene>
<evidence type="ECO:0000313" key="4">
    <source>
        <dbReference type="EMBL" id="KAF5788740.1"/>
    </source>
</evidence>
<dbReference type="OrthoDB" id="1920326at2759"/>
<reference evidence="4" key="3">
    <citation type="submission" date="2020-06" db="EMBL/GenBank/DDBJ databases">
        <title>Helianthus annuus Genome sequencing and assembly Release 2.</title>
        <authorList>
            <person name="Gouzy J."/>
            <person name="Langlade N."/>
            <person name="Munos S."/>
        </authorList>
    </citation>
    <scope>NUCLEOTIDE SEQUENCE</scope>
    <source>
        <tissue evidence="4">Leaves</tissue>
    </source>
</reference>
<dbReference type="SUPFAM" id="SSF53098">
    <property type="entry name" value="Ribonuclease H-like"/>
    <property type="match status" value="1"/>
</dbReference>
<keyword evidence="4" id="KW-0347">Helicase</keyword>
<dbReference type="EMBL" id="MNCJ02000324">
    <property type="protein sequence ID" value="KAF5788740.1"/>
    <property type="molecule type" value="Genomic_DNA"/>
</dbReference>